<feature type="transmembrane region" description="Helical" evidence="1">
    <location>
        <begin position="36"/>
        <end position="57"/>
    </location>
</feature>
<organism evidence="2 3">
    <name type="scientific">Adhaeribacter radiodurans</name>
    <dbReference type="NCBI Taxonomy" id="2745197"/>
    <lineage>
        <taxon>Bacteria</taxon>
        <taxon>Pseudomonadati</taxon>
        <taxon>Bacteroidota</taxon>
        <taxon>Cytophagia</taxon>
        <taxon>Cytophagales</taxon>
        <taxon>Hymenobacteraceae</taxon>
        <taxon>Adhaeribacter</taxon>
    </lineage>
</organism>
<feature type="transmembrane region" description="Helical" evidence="1">
    <location>
        <begin position="69"/>
        <end position="89"/>
    </location>
</feature>
<feature type="transmembrane region" description="Helical" evidence="1">
    <location>
        <begin position="162"/>
        <end position="179"/>
    </location>
</feature>
<sequence length="195" mass="21731">MNNKLLGILALLGAPTLLIGMHLEQTYPSLSNSWFTGVWGITYISAWMASIVALRRLQATGTSRFGKALLWIISGTLILANISNVYQIILPKDKSTLFIIIDSFWPISNIIMLVVGIMVIKAKVLLGWQRFVPLVVGLWFPLTMLTMAIVGRDAPIMEVVPYYTAIAWSLLAIVVLTASKKMETEKIFVPDHQWA</sequence>
<keyword evidence="1" id="KW-0812">Transmembrane</keyword>
<dbReference type="KEGG" id="add:HUW48_04070"/>
<evidence type="ECO:0000256" key="1">
    <source>
        <dbReference type="SAM" id="Phobius"/>
    </source>
</evidence>
<accession>A0A7L7L4F4</accession>
<name>A0A7L7L4F4_9BACT</name>
<gene>
    <name evidence="2" type="ORF">HUW48_04070</name>
</gene>
<dbReference type="RefSeq" id="WP_182414456.1">
    <property type="nucleotide sequence ID" value="NZ_CP055153.1"/>
</dbReference>
<evidence type="ECO:0000313" key="3">
    <source>
        <dbReference type="Proteomes" id="UP000514509"/>
    </source>
</evidence>
<keyword evidence="1" id="KW-0472">Membrane</keyword>
<dbReference type="EMBL" id="CP055153">
    <property type="protein sequence ID" value="QMU27259.1"/>
    <property type="molecule type" value="Genomic_DNA"/>
</dbReference>
<evidence type="ECO:0000313" key="2">
    <source>
        <dbReference type="EMBL" id="QMU27259.1"/>
    </source>
</evidence>
<keyword evidence="3" id="KW-1185">Reference proteome</keyword>
<dbReference type="AlphaFoldDB" id="A0A7L7L4F4"/>
<proteinExistence type="predicted"/>
<dbReference type="Proteomes" id="UP000514509">
    <property type="component" value="Chromosome"/>
</dbReference>
<protein>
    <submittedName>
        <fullName evidence="2">Uncharacterized protein</fullName>
    </submittedName>
</protein>
<keyword evidence="1" id="KW-1133">Transmembrane helix</keyword>
<reference evidence="2 3" key="1">
    <citation type="submission" date="2020-08" db="EMBL/GenBank/DDBJ databases">
        <title>Adhaeribacter dokdonensis sp. nov., isolated from the rhizosphere of Elymus tsukushiensis, a plant native to the Dokdo Islands, Republic of Korea.</title>
        <authorList>
            <person name="Ghim S.Y."/>
        </authorList>
    </citation>
    <scope>NUCLEOTIDE SEQUENCE [LARGE SCALE GENOMIC DNA]</scope>
    <source>
        <strain evidence="2 3">KUDC8001</strain>
    </source>
</reference>
<feature type="transmembrane region" description="Helical" evidence="1">
    <location>
        <begin position="131"/>
        <end position="150"/>
    </location>
</feature>
<feature type="transmembrane region" description="Helical" evidence="1">
    <location>
        <begin position="95"/>
        <end position="119"/>
    </location>
</feature>